<dbReference type="Proteomes" id="UP000198556">
    <property type="component" value="Unassembled WGS sequence"/>
</dbReference>
<dbReference type="RefSeq" id="WP_089746086.1">
    <property type="nucleotide sequence ID" value="NZ_FOGF01000006.1"/>
</dbReference>
<keyword evidence="2" id="KW-1185">Reference proteome</keyword>
<dbReference type="InterPro" id="IPR013324">
    <property type="entry name" value="RNA_pol_sigma_r3/r4-like"/>
</dbReference>
<dbReference type="OrthoDB" id="2156872at2"/>
<dbReference type="InterPro" id="IPR006523">
    <property type="entry name" value="RinA"/>
</dbReference>
<dbReference type="STRING" id="137733.SAMN05421767_10636"/>
<dbReference type="NCBIfam" id="TIGR01636">
    <property type="entry name" value="phage_rinA"/>
    <property type="match status" value="1"/>
</dbReference>
<evidence type="ECO:0000313" key="1">
    <source>
        <dbReference type="EMBL" id="SEQ75944.1"/>
    </source>
</evidence>
<sequence>MNIAEKRFTDYPRYKSEIARRKGELLWRETDENSWIKQRGTNSEAVAVEVLKFENDTYIKNRVFWMSCVEDTLNELDDVQRELVKQRYFENVYGYSELGKIHNVSKATAWRICDHACKILAEKLGEEL</sequence>
<gene>
    <name evidence="1" type="ORF">SAMN05421767_10636</name>
</gene>
<organism evidence="1 2">
    <name type="scientific">Granulicatella balaenopterae</name>
    <dbReference type="NCBI Taxonomy" id="137733"/>
    <lineage>
        <taxon>Bacteria</taxon>
        <taxon>Bacillati</taxon>
        <taxon>Bacillota</taxon>
        <taxon>Bacilli</taxon>
        <taxon>Lactobacillales</taxon>
        <taxon>Carnobacteriaceae</taxon>
        <taxon>Granulicatella</taxon>
    </lineage>
</organism>
<evidence type="ECO:0000313" key="2">
    <source>
        <dbReference type="Proteomes" id="UP000198556"/>
    </source>
</evidence>
<proteinExistence type="predicted"/>
<dbReference type="SUPFAM" id="SSF88659">
    <property type="entry name" value="Sigma3 and sigma4 domains of RNA polymerase sigma factors"/>
    <property type="match status" value="1"/>
</dbReference>
<name>A0A1H9IMX6_9LACT</name>
<accession>A0A1H9IMX6</accession>
<protein>
    <submittedName>
        <fullName evidence="1">Phage transcriptional activator, RinA family</fullName>
    </submittedName>
</protein>
<dbReference type="EMBL" id="FOGF01000006">
    <property type="protein sequence ID" value="SEQ75944.1"/>
    <property type="molecule type" value="Genomic_DNA"/>
</dbReference>
<dbReference type="AlphaFoldDB" id="A0A1H9IMX6"/>
<reference evidence="1 2" key="1">
    <citation type="submission" date="2016-10" db="EMBL/GenBank/DDBJ databases">
        <authorList>
            <person name="de Groot N.N."/>
        </authorList>
    </citation>
    <scope>NUCLEOTIDE SEQUENCE [LARGE SCALE GENOMIC DNA]</scope>
    <source>
        <strain evidence="1 2">DSM 15827</strain>
    </source>
</reference>